<feature type="active site" description="Charge relay system" evidence="10">
    <location>
        <position position="174"/>
    </location>
</feature>
<evidence type="ECO:0000256" key="8">
    <source>
        <dbReference type="ARBA" id="ARBA00022825"/>
    </source>
</evidence>
<sequence length="286" mass="30696">MTENTTKRQLVIIGGAEDKEDDCHILREFVRRSGSTKANIVIMTAATELPREVGENYIRIFERLGAEDVRIIDTETRDDASSSTALGAIAKATGIFFTGGDQARITSILKGTEIDTAIHKRFSEGVVVAGTSAGAAVMPDKMIMEGDSQTNPRIEIVEMGPGLGFLPGVVIDQHFSQRGRLGRLISALIQEPAVLGFGIDENTAMVVTDSQIEVIGEGSVTIVDESDATYNNMGEILKDEPLAICGAKLHILPHGYKFDLNTRQPILNDNSIPNADVSVPVASISS</sequence>
<dbReference type="RefSeq" id="WP_281482276.1">
    <property type="nucleotide sequence ID" value="NZ_CP124543.1"/>
</dbReference>
<evidence type="ECO:0000313" key="12">
    <source>
        <dbReference type="Proteomes" id="UP001223520"/>
    </source>
</evidence>
<dbReference type="PANTHER" id="PTHR36175">
    <property type="entry name" value="CYANOPHYCINASE"/>
    <property type="match status" value="1"/>
</dbReference>
<dbReference type="Gene3D" id="3.40.50.880">
    <property type="match status" value="1"/>
</dbReference>
<dbReference type="Pfam" id="PF03575">
    <property type="entry name" value="Peptidase_S51"/>
    <property type="match status" value="1"/>
</dbReference>
<dbReference type="KEGG" id="hbq:QI031_24895"/>
<dbReference type="PIRSF" id="PIRSF032067">
    <property type="entry name" value="Cyanophycinase"/>
    <property type="match status" value="1"/>
</dbReference>
<evidence type="ECO:0000256" key="1">
    <source>
        <dbReference type="ARBA" id="ARBA00001092"/>
    </source>
</evidence>
<dbReference type="InterPro" id="IPR011811">
    <property type="entry name" value="Peptidase_S51_cyanophycinase"/>
</dbReference>
<name>A0AAJ6NR45_9CYAN</name>
<protein>
    <recommendedName>
        <fullName evidence="5 9">Cyanophycinase</fullName>
        <ecNumber evidence="4 9">3.4.15.6</ecNumber>
    </recommendedName>
</protein>
<dbReference type="GO" id="GO:0008241">
    <property type="term" value="F:peptidyl-dipeptidase activity"/>
    <property type="evidence" value="ECO:0007669"/>
    <property type="project" value="UniProtKB-EC"/>
</dbReference>
<proteinExistence type="inferred from homology"/>
<keyword evidence="6 9" id="KW-0645">Protease</keyword>
<dbReference type="EMBL" id="CP124543">
    <property type="protein sequence ID" value="WGV24969.1"/>
    <property type="molecule type" value="Genomic_DNA"/>
</dbReference>
<keyword evidence="12" id="KW-1185">Reference proteome</keyword>
<dbReference type="EC" id="3.4.15.6" evidence="4 9"/>
<accession>A0AAJ6NR45</accession>
<evidence type="ECO:0000256" key="3">
    <source>
        <dbReference type="ARBA" id="ARBA00006534"/>
    </source>
</evidence>
<evidence type="ECO:0000256" key="7">
    <source>
        <dbReference type="ARBA" id="ARBA00022801"/>
    </source>
</evidence>
<organism evidence="11 12">
    <name type="scientific">Halotia branconii CENA392</name>
    <dbReference type="NCBI Taxonomy" id="1539056"/>
    <lineage>
        <taxon>Bacteria</taxon>
        <taxon>Bacillati</taxon>
        <taxon>Cyanobacteriota</taxon>
        <taxon>Cyanophyceae</taxon>
        <taxon>Nostocales</taxon>
        <taxon>Nodulariaceae</taxon>
        <taxon>Halotia</taxon>
    </lineage>
</organism>
<dbReference type="InterPro" id="IPR029062">
    <property type="entry name" value="Class_I_gatase-like"/>
</dbReference>
<dbReference type="GO" id="GO:0006508">
    <property type="term" value="P:proteolysis"/>
    <property type="evidence" value="ECO:0007669"/>
    <property type="project" value="UniProtKB-KW"/>
</dbReference>
<dbReference type="GO" id="GO:0008236">
    <property type="term" value="F:serine-type peptidase activity"/>
    <property type="evidence" value="ECO:0007669"/>
    <property type="project" value="UniProtKB-KW"/>
</dbReference>
<dbReference type="PANTHER" id="PTHR36175:SF1">
    <property type="entry name" value="CYANOPHYCINASE"/>
    <property type="match status" value="1"/>
</dbReference>
<comment type="similarity">
    <text evidence="3 9">Belongs to the peptidase S51 family.</text>
</comment>
<feature type="active site" description="Charge relay system" evidence="10">
    <location>
        <position position="201"/>
    </location>
</feature>
<dbReference type="SUPFAM" id="SSF52317">
    <property type="entry name" value="Class I glutamine amidotransferase-like"/>
    <property type="match status" value="1"/>
</dbReference>
<dbReference type="NCBIfam" id="TIGR02069">
    <property type="entry name" value="cyanophycinase"/>
    <property type="match status" value="1"/>
</dbReference>
<evidence type="ECO:0000256" key="6">
    <source>
        <dbReference type="ARBA" id="ARBA00022670"/>
    </source>
</evidence>
<evidence type="ECO:0000256" key="2">
    <source>
        <dbReference type="ARBA" id="ARBA00002039"/>
    </source>
</evidence>
<keyword evidence="8 9" id="KW-0720">Serine protease</keyword>
<dbReference type="Proteomes" id="UP001223520">
    <property type="component" value="Chromosome"/>
</dbReference>
<comment type="catalytic activity">
    <reaction evidence="1 9">
        <text>[L-4-(L-arginin-2-N-yl)aspartate](n) + H2O = [L-4-(L-arginin-2-N-yl)aspartate](n-1) + L-4-(L-arginin-2-N-yl)aspartate</text>
        <dbReference type="Rhea" id="RHEA:12845"/>
        <dbReference type="Rhea" id="RHEA-COMP:13728"/>
        <dbReference type="Rhea" id="RHEA-COMP:13734"/>
        <dbReference type="ChEBI" id="CHEBI:15377"/>
        <dbReference type="ChEBI" id="CHEBI:137986"/>
        <dbReference type="ChEBI" id="CHEBI:137991"/>
        <dbReference type="EC" id="3.4.15.6"/>
    </reaction>
</comment>
<evidence type="ECO:0000256" key="9">
    <source>
        <dbReference type="PIRNR" id="PIRNR032067"/>
    </source>
</evidence>
<dbReference type="InterPro" id="IPR005320">
    <property type="entry name" value="Peptidase_S51"/>
</dbReference>
<gene>
    <name evidence="11" type="ORF">QI031_24895</name>
</gene>
<comment type="function">
    <text evidence="2 9">Exopeptidase that catalyzes the hydrolytic cleavage of multi-L-arginyl-poly-L-aspartic acid (cyanophycin; a water-insoluble reserve polymer) into aspartate-arginine dipeptides.</text>
</comment>
<evidence type="ECO:0000256" key="4">
    <source>
        <dbReference type="ARBA" id="ARBA00013115"/>
    </source>
</evidence>
<dbReference type="GO" id="GO:0004180">
    <property type="term" value="F:carboxypeptidase activity"/>
    <property type="evidence" value="ECO:0007669"/>
    <property type="project" value="UniProtKB-KW"/>
</dbReference>
<feature type="active site" description="Charge relay system" evidence="10">
    <location>
        <position position="132"/>
    </location>
</feature>
<reference evidence="11 12" key="1">
    <citation type="journal article" date="2023" name="Limnol Oceanogr Lett">
        <title>Environmental adaptations by the intertidal Antarctic cyanobacterium Halotia branconii CENA392 as revealed using long-read genome sequencing.</title>
        <authorList>
            <person name="Dextro R.B."/>
            <person name="Delbaje E."/>
            <person name="Freitas P.N.N."/>
            <person name="Geraldes V."/>
            <person name="Pinto E."/>
            <person name="Long P.F."/>
            <person name="Fiore M.F."/>
        </authorList>
    </citation>
    <scope>NUCLEOTIDE SEQUENCE [LARGE SCALE GENOMIC DNA]</scope>
    <source>
        <strain evidence="11 12">CENA392</strain>
    </source>
</reference>
<evidence type="ECO:0000256" key="5">
    <source>
        <dbReference type="ARBA" id="ARBA00015719"/>
    </source>
</evidence>
<keyword evidence="11" id="KW-0121">Carboxypeptidase</keyword>
<dbReference type="CDD" id="cd03145">
    <property type="entry name" value="GAT1_cyanophycinase"/>
    <property type="match status" value="1"/>
</dbReference>
<evidence type="ECO:0000256" key="10">
    <source>
        <dbReference type="PIRSR" id="PIRSR032067-1"/>
    </source>
</evidence>
<evidence type="ECO:0000313" key="11">
    <source>
        <dbReference type="EMBL" id="WGV24969.1"/>
    </source>
</evidence>
<dbReference type="AlphaFoldDB" id="A0AAJ6NR45"/>
<keyword evidence="7 9" id="KW-0378">Hydrolase</keyword>